<evidence type="ECO:0000256" key="1">
    <source>
        <dbReference type="SAM" id="MobiDB-lite"/>
    </source>
</evidence>
<name>A0AAV2TUF6_CALDB</name>
<dbReference type="PANTHER" id="PTHR15644:SF2">
    <property type="entry name" value="OSTEOPETROSIS-ASSOCIATED TRANSMEMBRANE PROTEIN 1"/>
    <property type="match status" value="1"/>
</dbReference>
<feature type="compositionally biased region" description="Basic and acidic residues" evidence="1">
    <location>
        <begin position="369"/>
        <end position="381"/>
    </location>
</feature>
<reference evidence="4" key="1">
    <citation type="submission" date="2024-06" db="EMBL/GenBank/DDBJ databases">
        <authorList>
            <person name="Liu X."/>
            <person name="Lenzi L."/>
            <person name="Haldenby T S."/>
            <person name="Uol C."/>
        </authorList>
    </citation>
    <scope>NUCLEOTIDE SEQUENCE</scope>
</reference>
<keyword evidence="2" id="KW-1133">Transmembrane helix</keyword>
<accession>A0AAV2TUF6</accession>
<dbReference type="InterPro" id="IPR019172">
    <property type="entry name" value="Osteopetrosis-assoc_TM_1"/>
</dbReference>
<dbReference type="GO" id="GO:0005829">
    <property type="term" value="C:cytosol"/>
    <property type="evidence" value="ECO:0007669"/>
    <property type="project" value="TreeGrafter"/>
</dbReference>
<feature type="region of interest" description="Disordered" evidence="1">
    <location>
        <begin position="315"/>
        <end position="388"/>
    </location>
</feature>
<dbReference type="EMBL" id="CAXLJL010000612">
    <property type="protein sequence ID" value="CAL5139571.1"/>
    <property type="molecule type" value="Genomic_DNA"/>
</dbReference>
<feature type="compositionally biased region" description="Low complexity" evidence="1">
    <location>
        <begin position="320"/>
        <end position="331"/>
    </location>
</feature>
<feature type="signal peptide" evidence="3">
    <location>
        <begin position="1"/>
        <end position="22"/>
    </location>
</feature>
<proteinExistence type="predicted"/>
<evidence type="ECO:0000256" key="3">
    <source>
        <dbReference type="SAM" id="SignalP"/>
    </source>
</evidence>
<dbReference type="PANTHER" id="PTHR15644">
    <property type="entry name" value="OSTEOPETROSIS ASSOCIATED TRANSMEMBRANE PROTEIN 1"/>
    <property type="match status" value="1"/>
</dbReference>
<keyword evidence="2" id="KW-0472">Membrane</keyword>
<evidence type="ECO:0000313" key="4">
    <source>
        <dbReference type="EMBL" id="CAL5139571.1"/>
    </source>
</evidence>
<keyword evidence="3" id="KW-0732">Signal</keyword>
<evidence type="ECO:0000313" key="5">
    <source>
        <dbReference type="Proteomes" id="UP001497525"/>
    </source>
</evidence>
<evidence type="ECO:0008006" key="6">
    <source>
        <dbReference type="Google" id="ProtNLM"/>
    </source>
</evidence>
<dbReference type="AlphaFoldDB" id="A0AAV2TUF6"/>
<organism evidence="4 5">
    <name type="scientific">Calicophoron daubneyi</name>
    <name type="common">Rumen fluke</name>
    <name type="synonym">Paramphistomum daubneyi</name>
    <dbReference type="NCBI Taxonomy" id="300641"/>
    <lineage>
        <taxon>Eukaryota</taxon>
        <taxon>Metazoa</taxon>
        <taxon>Spiralia</taxon>
        <taxon>Lophotrochozoa</taxon>
        <taxon>Platyhelminthes</taxon>
        <taxon>Trematoda</taxon>
        <taxon>Digenea</taxon>
        <taxon>Plagiorchiida</taxon>
        <taxon>Pronocephalata</taxon>
        <taxon>Paramphistomoidea</taxon>
        <taxon>Paramphistomidae</taxon>
        <taxon>Calicophoron</taxon>
    </lineage>
</organism>
<sequence length="388" mass="44196">MIPTAFLVFGLLGVLFPRNTSAEDACVQYRDILTRKIENVTACFSHYISPDALCGWCRDDFISLKRTFLDWNATSPSGTSCADLVVHSNMVTFDLVRFIMDLWSRSFCTQCLATEITLKDISSEKLSRSFPSSSAPNGSLTPNASSVIKYYNLEAYSDVTREYFWALHDVHLCLSNHIISENISVLDILSFPSVEDVKYNQSVCDECSGKYRKLLDFYQSKIMQLNHDVYERDEFEMSEPVSRYAVCADVQFALNRTEWAWFYLFKCDNKNEAPGSVLPLIICLISLILFHTLSFTVCRRPIAVVIYRPKRVEPRRRSNTRTLSTSNSIRNDVSSPQNRIGTATSTASTSNRMEDHIQPSVQSGQPQPKQEDRETVRDHLDTVQCTKV</sequence>
<comment type="caution">
    <text evidence="4">The sequence shown here is derived from an EMBL/GenBank/DDBJ whole genome shotgun (WGS) entry which is preliminary data.</text>
</comment>
<protein>
    <recommendedName>
        <fullName evidence="6">Osteopetrosis associated transmembrane protein</fullName>
    </recommendedName>
</protein>
<gene>
    <name evidence="4" type="ORF">CDAUBV1_LOCUS14692</name>
</gene>
<dbReference type="Proteomes" id="UP001497525">
    <property type="component" value="Unassembled WGS sequence"/>
</dbReference>
<keyword evidence="2" id="KW-0812">Transmembrane</keyword>
<dbReference type="Pfam" id="PF09777">
    <property type="entry name" value="OSTMP1"/>
    <property type="match status" value="2"/>
</dbReference>
<feature type="transmembrane region" description="Helical" evidence="2">
    <location>
        <begin position="277"/>
        <end position="298"/>
    </location>
</feature>
<feature type="compositionally biased region" description="Polar residues" evidence="1">
    <location>
        <begin position="359"/>
        <end position="368"/>
    </location>
</feature>
<feature type="compositionally biased region" description="Polar residues" evidence="1">
    <location>
        <begin position="332"/>
        <end position="351"/>
    </location>
</feature>
<evidence type="ECO:0000256" key="2">
    <source>
        <dbReference type="SAM" id="Phobius"/>
    </source>
</evidence>
<feature type="chain" id="PRO_5043943261" description="Osteopetrosis associated transmembrane protein" evidence="3">
    <location>
        <begin position="23"/>
        <end position="388"/>
    </location>
</feature>